<evidence type="ECO:0000313" key="3">
    <source>
        <dbReference type="Proteomes" id="UP001152130"/>
    </source>
</evidence>
<evidence type="ECO:0000256" key="1">
    <source>
        <dbReference type="SAM" id="MobiDB-lite"/>
    </source>
</evidence>
<gene>
    <name evidence="2" type="ORF">NW766_010776</name>
</gene>
<dbReference type="AlphaFoldDB" id="A0A9W8U615"/>
<accession>A0A9W8U615</accession>
<proteinExistence type="predicted"/>
<sequence length="374" mass="42285">MCLELRKTIALSFDQGVRFSRQQAFWSDYQGDDGSGWAEQFLEDESQTLDQRYRPRNGRVNVDAFLDKADSSKMEVLRARCDDFGLTELHTASLQEEQERELSPETEQERQIEQTPAAEPETHSVSESLRKWIQNGQISSDFNTEHKSASQTLESTSAAGYVDLYSFPVNLRATLDFTRTVKGAFGNNNYSESFQRPVQWILVGKGICLIGLVIISPFEAQQLLPLIERSQYVALHLYAPRVNLAFQSLDQFRLYRVSGNPTADAIPRNIVLFLNLFSGQLYLSTFKDYTTVCDLLGLAWDASDDAVVLGPDGFIPPSTEGSLVNKSNFQTSPVQFLRVLIEKVRQECGSIEKTDIGRIFEGVRLLECDFNDRT</sequence>
<organism evidence="2 3">
    <name type="scientific">Fusarium irregulare</name>
    <dbReference type="NCBI Taxonomy" id="2494466"/>
    <lineage>
        <taxon>Eukaryota</taxon>
        <taxon>Fungi</taxon>
        <taxon>Dikarya</taxon>
        <taxon>Ascomycota</taxon>
        <taxon>Pezizomycotina</taxon>
        <taxon>Sordariomycetes</taxon>
        <taxon>Hypocreomycetidae</taxon>
        <taxon>Hypocreales</taxon>
        <taxon>Nectriaceae</taxon>
        <taxon>Fusarium</taxon>
        <taxon>Fusarium incarnatum-equiseti species complex</taxon>
    </lineage>
</organism>
<protein>
    <submittedName>
        <fullName evidence="2">Uncharacterized protein</fullName>
    </submittedName>
</protein>
<reference evidence="2" key="1">
    <citation type="submission" date="2022-10" db="EMBL/GenBank/DDBJ databases">
        <title>Fusarium specimens isolated from Avocado Roots.</title>
        <authorList>
            <person name="Stajich J."/>
            <person name="Roper C."/>
            <person name="Heimlech-Rivalta G."/>
        </authorList>
    </citation>
    <scope>NUCLEOTIDE SEQUENCE</scope>
    <source>
        <strain evidence="2">CF00143</strain>
    </source>
</reference>
<dbReference type="EMBL" id="JAPDHF010000020">
    <property type="protein sequence ID" value="KAJ4005952.1"/>
    <property type="molecule type" value="Genomic_DNA"/>
</dbReference>
<keyword evidence="3" id="KW-1185">Reference proteome</keyword>
<dbReference type="OrthoDB" id="3182339at2759"/>
<feature type="compositionally biased region" description="Basic and acidic residues" evidence="1">
    <location>
        <begin position="100"/>
        <end position="112"/>
    </location>
</feature>
<comment type="caution">
    <text evidence="2">The sequence shown here is derived from an EMBL/GenBank/DDBJ whole genome shotgun (WGS) entry which is preliminary data.</text>
</comment>
<dbReference type="Proteomes" id="UP001152130">
    <property type="component" value="Unassembled WGS sequence"/>
</dbReference>
<name>A0A9W8U615_9HYPO</name>
<evidence type="ECO:0000313" key="2">
    <source>
        <dbReference type="EMBL" id="KAJ4005952.1"/>
    </source>
</evidence>
<feature type="region of interest" description="Disordered" evidence="1">
    <location>
        <begin position="93"/>
        <end position="126"/>
    </location>
</feature>